<dbReference type="OrthoDB" id="9790815at2"/>
<evidence type="ECO:0000313" key="4">
    <source>
        <dbReference type="EMBL" id="GEP58648.1"/>
    </source>
</evidence>
<dbReference type="EMBL" id="BKAJ01000107">
    <property type="protein sequence ID" value="GEP58648.1"/>
    <property type="molecule type" value="Genomic_DNA"/>
</dbReference>
<dbReference type="AlphaFoldDB" id="A0A512NI67"/>
<sequence>MAPTLGSVAALAAALAMAATALPATAATFVYVGCTDSNEIHVLQLDPQSGDLTPVEKVTIPGITKTAGSTPMAISPDKKFLFAATRGEPMVAASFRIDPATGKLSHIANGPLDGSMAYIATDRSGRFLLAASYPNNKVTVNPIAPDGTVQPPKQIVPTEPNAHAIQPDAANRFVLATSLGGNLVRQFRFDAATGTLSPNDPPAAQVKAGAGPRHFAFHPTNGRVYLLNELEATVYVFAYDPKTGTLKELQVLSALPEKKPDKIWAADLHLTPDGKFLYASERGTSTIAGFKVDPGEGTLTPIGHTATEQQPRGFAIDANGRYLLAVGQLSDSMTSYAIDPASGKLARLKQYPMGKNPNWVEIVNLP</sequence>
<dbReference type="Pfam" id="PF10282">
    <property type="entry name" value="Lactonase"/>
    <property type="match status" value="1"/>
</dbReference>
<evidence type="ECO:0000313" key="5">
    <source>
        <dbReference type="Proteomes" id="UP000321058"/>
    </source>
</evidence>
<dbReference type="Gene3D" id="2.130.10.10">
    <property type="entry name" value="YVTN repeat-like/Quinoprotein amine dehydrogenase"/>
    <property type="match status" value="1"/>
</dbReference>
<dbReference type="PANTHER" id="PTHR30344:SF1">
    <property type="entry name" value="6-PHOSPHOGLUCONOLACTONASE"/>
    <property type="match status" value="1"/>
</dbReference>
<dbReference type="InterPro" id="IPR019405">
    <property type="entry name" value="Lactonase_7-beta_prop"/>
</dbReference>
<dbReference type="RefSeq" id="WP_147154046.1">
    <property type="nucleotide sequence ID" value="NZ_BKAJ01000107.1"/>
</dbReference>
<evidence type="ECO:0000256" key="2">
    <source>
        <dbReference type="ARBA" id="ARBA00022526"/>
    </source>
</evidence>
<comment type="similarity">
    <text evidence="1">Belongs to the cycloisomerase 2 family.</text>
</comment>
<gene>
    <name evidence="4" type="ORF">RSO01_58140</name>
</gene>
<feature type="signal peptide" evidence="3">
    <location>
        <begin position="1"/>
        <end position="26"/>
    </location>
</feature>
<dbReference type="InterPro" id="IPR015943">
    <property type="entry name" value="WD40/YVTN_repeat-like_dom_sf"/>
</dbReference>
<dbReference type="InterPro" id="IPR050282">
    <property type="entry name" value="Cycloisomerase_2"/>
</dbReference>
<reference evidence="4 5" key="1">
    <citation type="submission" date="2019-07" db="EMBL/GenBank/DDBJ databases">
        <title>Whole genome shotgun sequence of Reyranella soli NBRC 108950.</title>
        <authorList>
            <person name="Hosoyama A."/>
            <person name="Uohara A."/>
            <person name="Ohji S."/>
            <person name="Ichikawa N."/>
        </authorList>
    </citation>
    <scope>NUCLEOTIDE SEQUENCE [LARGE SCALE GENOMIC DNA]</scope>
    <source>
        <strain evidence="4 5">NBRC 108950</strain>
    </source>
</reference>
<evidence type="ECO:0000256" key="3">
    <source>
        <dbReference type="SAM" id="SignalP"/>
    </source>
</evidence>
<dbReference type="GO" id="GO:0005829">
    <property type="term" value="C:cytosol"/>
    <property type="evidence" value="ECO:0007669"/>
    <property type="project" value="TreeGrafter"/>
</dbReference>
<accession>A0A512NI67</accession>
<evidence type="ECO:0000256" key="1">
    <source>
        <dbReference type="ARBA" id="ARBA00005564"/>
    </source>
</evidence>
<keyword evidence="3" id="KW-0732">Signal</keyword>
<feature type="chain" id="PRO_5022204686" evidence="3">
    <location>
        <begin position="27"/>
        <end position="366"/>
    </location>
</feature>
<dbReference type="InterPro" id="IPR011045">
    <property type="entry name" value="N2O_reductase_N"/>
</dbReference>
<proteinExistence type="inferred from homology"/>
<protein>
    <submittedName>
        <fullName evidence="4">6-phosphogluconolactonase</fullName>
    </submittedName>
</protein>
<dbReference type="Proteomes" id="UP000321058">
    <property type="component" value="Unassembled WGS sequence"/>
</dbReference>
<keyword evidence="2" id="KW-0119">Carbohydrate metabolism</keyword>
<dbReference type="SUPFAM" id="SSF50974">
    <property type="entry name" value="Nitrous oxide reductase, N-terminal domain"/>
    <property type="match status" value="2"/>
</dbReference>
<comment type="caution">
    <text evidence="4">The sequence shown here is derived from an EMBL/GenBank/DDBJ whole genome shotgun (WGS) entry which is preliminary data.</text>
</comment>
<keyword evidence="2" id="KW-0313">Glucose metabolism</keyword>
<dbReference type="GO" id="GO:0017057">
    <property type="term" value="F:6-phosphogluconolactonase activity"/>
    <property type="evidence" value="ECO:0007669"/>
    <property type="project" value="TreeGrafter"/>
</dbReference>
<organism evidence="4 5">
    <name type="scientific">Reyranella soli</name>
    <dbReference type="NCBI Taxonomy" id="1230389"/>
    <lineage>
        <taxon>Bacteria</taxon>
        <taxon>Pseudomonadati</taxon>
        <taxon>Pseudomonadota</taxon>
        <taxon>Alphaproteobacteria</taxon>
        <taxon>Hyphomicrobiales</taxon>
        <taxon>Reyranellaceae</taxon>
        <taxon>Reyranella</taxon>
    </lineage>
</organism>
<dbReference type="PANTHER" id="PTHR30344">
    <property type="entry name" value="6-PHOSPHOGLUCONOLACTONASE-RELATED"/>
    <property type="match status" value="1"/>
</dbReference>
<name>A0A512NI67_9HYPH</name>
<keyword evidence="5" id="KW-1185">Reference proteome</keyword>
<dbReference type="GO" id="GO:0006006">
    <property type="term" value="P:glucose metabolic process"/>
    <property type="evidence" value="ECO:0007669"/>
    <property type="project" value="UniProtKB-KW"/>
</dbReference>